<name>U5DBP2_AMBTC</name>
<evidence type="ECO:0000256" key="4">
    <source>
        <dbReference type="ARBA" id="ARBA00014063"/>
    </source>
</evidence>
<organism evidence="9 10">
    <name type="scientific">Amborella trichopoda</name>
    <dbReference type="NCBI Taxonomy" id="13333"/>
    <lineage>
        <taxon>Eukaryota</taxon>
        <taxon>Viridiplantae</taxon>
        <taxon>Streptophyta</taxon>
        <taxon>Embryophyta</taxon>
        <taxon>Tracheophyta</taxon>
        <taxon>Spermatophyta</taxon>
        <taxon>Magnoliopsida</taxon>
        <taxon>Amborellales</taxon>
        <taxon>Amborellaceae</taxon>
        <taxon>Amborella</taxon>
    </lineage>
</organism>
<evidence type="ECO:0000256" key="1">
    <source>
        <dbReference type="ARBA" id="ARBA00002952"/>
    </source>
</evidence>
<dbReference type="STRING" id="13333.U5DBP2"/>
<keyword evidence="6" id="KW-0648">Protein biosynthesis</keyword>
<dbReference type="Gene3D" id="3.30.1360.40">
    <property type="match status" value="1"/>
</dbReference>
<proteinExistence type="inferred from homology"/>
<comment type="function">
    <text evidence="1">Responsible for the release of ribosomes from messenger RNA at the termination of chloroplastic protein biosynthesis.</text>
</comment>
<dbReference type="FunFam" id="1.10.132.20:FF:000001">
    <property type="entry name" value="Ribosome-recycling factor"/>
    <property type="match status" value="1"/>
</dbReference>
<evidence type="ECO:0000259" key="8">
    <source>
        <dbReference type="Pfam" id="PF01765"/>
    </source>
</evidence>
<comment type="similarity">
    <text evidence="3">Belongs to the RRF family.</text>
</comment>
<dbReference type="HOGENOM" id="CLU_073981_1_0_1"/>
<accession>U5DBP2</accession>
<dbReference type="SUPFAM" id="SSF55194">
    <property type="entry name" value="Ribosome recycling factor, RRF"/>
    <property type="match status" value="1"/>
</dbReference>
<dbReference type="InterPro" id="IPR002661">
    <property type="entry name" value="Ribosome_recyc_fac"/>
</dbReference>
<dbReference type="FunFam" id="3.30.1360.40:FF:000001">
    <property type="entry name" value="Ribosome-recycling factor"/>
    <property type="match status" value="1"/>
</dbReference>
<comment type="subcellular location">
    <subcellularLocation>
        <location evidence="2">Cytoplasm</location>
    </subcellularLocation>
</comment>
<dbReference type="GO" id="GO:0043023">
    <property type="term" value="F:ribosomal large subunit binding"/>
    <property type="evidence" value="ECO:0000318"/>
    <property type="project" value="GO_Central"/>
</dbReference>
<evidence type="ECO:0000256" key="3">
    <source>
        <dbReference type="ARBA" id="ARBA00005912"/>
    </source>
</evidence>
<evidence type="ECO:0000313" key="10">
    <source>
        <dbReference type="Proteomes" id="UP000017836"/>
    </source>
</evidence>
<dbReference type="Gene3D" id="1.10.132.20">
    <property type="entry name" value="Ribosome-recycling factor"/>
    <property type="match status" value="1"/>
</dbReference>
<keyword evidence="10" id="KW-1185">Reference proteome</keyword>
<dbReference type="InterPro" id="IPR023584">
    <property type="entry name" value="Ribosome_recyc_fac_dom"/>
</dbReference>
<dbReference type="PANTHER" id="PTHR20982">
    <property type="entry name" value="RIBOSOME RECYCLING FACTOR"/>
    <property type="match status" value="1"/>
</dbReference>
<dbReference type="Proteomes" id="UP000017836">
    <property type="component" value="Unassembled WGS sequence"/>
</dbReference>
<dbReference type="GO" id="GO:0006412">
    <property type="term" value="P:translation"/>
    <property type="evidence" value="ECO:0000318"/>
    <property type="project" value="GO_Central"/>
</dbReference>
<dbReference type="OMA" id="YVPIPKV"/>
<keyword evidence="5" id="KW-0963">Cytoplasm</keyword>
<evidence type="ECO:0000256" key="2">
    <source>
        <dbReference type="ARBA" id="ARBA00004496"/>
    </source>
</evidence>
<dbReference type="PANTHER" id="PTHR20982:SF3">
    <property type="entry name" value="MITOCHONDRIAL RIBOSOME RECYCLING FACTOR PSEUDO 1"/>
    <property type="match status" value="1"/>
</dbReference>
<dbReference type="InterPro" id="IPR036191">
    <property type="entry name" value="RRF_sf"/>
</dbReference>
<protein>
    <recommendedName>
        <fullName evidence="4">Ribosome-recycling factor, chloroplastic</fullName>
    </recommendedName>
    <alternativeName>
        <fullName evidence="7">Ribosome-releasing factor, chloroplastic</fullName>
    </alternativeName>
</protein>
<evidence type="ECO:0000256" key="7">
    <source>
        <dbReference type="ARBA" id="ARBA00032397"/>
    </source>
</evidence>
<reference evidence="10" key="1">
    <citation type="journal article" date="2013" name="Science">
        <title>The Amborella genome and the evolution of flowering plants.</title>
        <authorList>
            <consortium name="Amborella Genome Project"/>
        </authorList>
    </citation>
    <scope>NUCLEOTIDE SEQUENCE [LARGE SCALE GENOMIC DNA]</scope>
</reference>
<dbReference type="Gramene" id="ERN18852">
    <property type="protein sequence ID" value="ERN18852"/>
    <property type="gene ID" value="AMTR_s00067p00134010"/>
</dbReference>
<evidence type="ECO:0000256" key="5">
    <source>
        <dbReference type="ARBA" id="ARBA00022490"/>
    </source>
</evidence>
<dbReference type="Pfam" id="PF01765">
    <property type="entry name" value="RRF"/>
    <property type="match status" value="1"/>
</dbReference>
<feature type="domain" description="Ribosome recycling factor" evidence="8">
    <location>
        <begin position="40"/>
        <end position="200"/>
    </location>
</feature>
<dbReference type="eggNOG" id="KOG4759">
    <property type="taxonomic scope" value="Eukaryota"/>
</dbReference>
<dbReference type="EMBL" id="KI392078">
    <property type="protein sequence ID" value="ERN18852.1"/>
    <property type="molecule type" value="Genomic_DNA"/>
</dbReference>
<dbReference type="GO" id="GO:0005739">
    <property type="term" value="C:mitochondrion"/>
    <property type="evidence" value="ECO:0000318"/>
    <property type="project" value="GO_Central"/>
</dbReference>
<sequence length="203" mass="21778">MCSLATLLKDDGGIIQVVPDVGPGVKATALSQMEAAIVSLSRELNKLRTGRASAGMLDHIITEANGVRTPLSRVAVVSVLDSQTLSVTPYDPNALKEVERAIISSPLGLNPTADGQRLIASIPPLTKEHMQAMCKVVAKASEDVKLSIRRARHNALDTIKKAASCISKDDAKKLEKEVDDMTKKFVKSADDMCKEKEKEITGS</sequence>
<gene>
    <name evidence="9" type="ORF">AMTR_s00067p00134010</name>
</gene>
<dbReference type="AlphaFoldDB" id="U5DBP2"/>
<evidence type="ECO:0000256" key="6">
    <source>
        <dbReference type="ARBA" id="ARBA00022917"/>
    </source>
</evidence>
<evidence type="ECO:0000313" key="9">
    <source>
        <dbReference type="EMBL" id="ERN18852.1"/>
    </source>
</evidence>